<evidence type="ECO:0008006" key="7">
    <source>
        <dbReference type="Google" id="ProtNLM"/>
    </source>
</evidence>
<evidence type="ECO:0000259" key="3">
    <source>
        <dbReference type="Pfam" id="PF02251"/>
    </source>
</evidence>
<dbReference type="EMBL" id="CAWYQH010000035">
    <property type="protein sequence ID" value="CAK8676498.1"/>
    <property type="molecule type" value="Genomic_DNA"/>
</dbReference>
<dbReference type="InterPro" id="IPR036997">
    <property type="entry name" value="PA28_C_sf"/>
</dbReference>
<comment type="caution">
    <text evidence="5">The sequence shown here is derived from an EMBL/GenBank/DDBJ whole genome shotgun (WGS) entry which is preliminary data.</text>
</comment>
<evidence type="ECO:0000256" key="2">
    <source>
        <dbReference type="ARBA" id="ARBA00022942"/>
    </source>
</evidence>
<dbReference type="InterPro" id="IPR003185">
    <property type="entry name" value="Proteasome_activ_PA28_N"/>
</dbReference>
<dbReference type="InterPro" id="IPR036252">
    <property type="entry name" value="Proteasome_activ_sf"/>
</dbReference>
<dbReference type="Gene3D" id="1.20.5.120">
    <property type="entry name" value="Proteasome activator pa28, N-terminal domain"/>
    <property type="match status" value="1"/>
</dbReference>
<dbReference type="Pfam" id="PF02252">
    <property type="entry name" value="PA28_C"/>
    <property type="match status" value="1"/>
</dbReference>
<dbReference type="InterPro" id="IPR003186">
    <property type="entry name" value="PA28_C"/>
</dbReference>
<comment type="similarity">
    <text evidence="1">Belongs to the PA28 family.</text>
</comment>
<dbReference type="PANTHER" id="PTHR10660">
    <property type="entry name" value="PROTEASOME REGULATOR PA28"/>
    <property type="match status" value="1"/>
</dbReference>
<evidence type="ECO:0000313" key="6">
    <source>
        <dbReference type="Proteomes" id="UP001642483"/>
    </source>
</evidence>
<sequence>MDSQEEFKNRICEEAERLIGSFFPLKLVELDGLLREQDFNLVNIFRVRNSTHESLKQLHNEEKDAMQSGETSLSVKGKRIFGTNDYIIRLVERLKPEIVTLLEAVNTLRMWIILLIPKIEDGNNFGVEVQEETLGELKTVEQDLLSNQEEIAGYFLSRAKVITQLTKRPGVQDYTRFVEEEDEKQFVGLRLMVAELRNACSSVHDLISKNIDKIKSPRNQSAIHSIY</sequence>
<accession>A0ABP0FCE6</accession>
<evidence type="ECO:0000259" key="4">
    <source>
        <dbReference type="Pfam" id="PF02252"/>
    </source>
</evidence>
<protein>
    <recommendedName>
        <fullName evidence="7">Proteasome activator complex subunit 3</fullName>
    </recommendedName>
</protein>
<evidence type="ECO:0000256" key="1">
    <source>
        <dbReference type="ARBA" id="ARBA00005883"/>
    </source>
</evidence>
<keyword evidence="6" id="KW-1185">Reference proteome</keyword>
<dbReference type="SUPFAM" id="SSF47216">
    <property type="entry name" value="Proteasome activator"/>
    <property type="match status" value="1"/>
</dbReference>
<feature type="domain" description="Proteasome activator PA28 C-terminal" evidence="4">
    <location>
        <begin position="82"/>
        <end position="221"/>
    </location>
</feature>
<gene>
    <name evidence="5" type="ORF">CVLEPA_LOCUS5964</name>
</gene>
<keyword evidence="2" id="KW-0647">Proteasome</keyword>
<evidence type="ECO:0000313" key="5">
    <source>
        <dbReference type="EMBL" id="CAK8676498.1"/>
    </source>
</evidence>
<dbReference type="Pfam" id="PF02251">
    <property type="entry name" value="PA28_N"/>
    <property type="match status" value="1"/>
</dbReference>
<organism evidence="5 6">
    <name type="scientific">Clavelina lepadiformis</name>
    <name type="common">Light-bulb sea squirt</name>
    <name type="synonym">Ascidia lepadiformis</name>
    <dbReference type="NCBI Taxonomy" id="159417"/>
    <lineage>
        <taxon>Eukaryota</taxon>
        <taxon>Metazoa</taxon>
        <taxon>Chordata</taxon>
        <taxon>Tunicata</taxon>
        <taxon>Ascidiacea</taxon>
        <taxon>Aplousobranchia</taxon>
        <taxon>Clavelinidae</taxon>
        <taxon>Clavelina</taxon>
    </lineage>
</organism>
<dbReference type="Proteomes" id="UP001642483">
    <property type="component" value="Unassembled WGS sequence"/>
</dbReference>
<dbReference type="PANTHER" id="PTHR10660:SF2">
    <property type="entry name" value="LD45860P"/>
    <property type="match status" value="1"/>
</dbReference>
<dbReference type="InterPro" id="IPR036996">
    <property type="entry name" value="PA28_N_sf"/>
</dbReference>
<reference evidence="5 6" key="1">
    <citation type="submission" date="2024-02" db="EMBL/GenBank/DDBJ databases">
        <authorList>
            <person name="Daric V."/>
            <person name="Darras S."/>
        </authorList>
    </citation>
    <scope>NUCLEOTIDE SEQUENCE [LARGE SCALE GENOMIC DNA]</scope>
</reference>
<proteinExistence type="inferred from homology"/>
<name>A0ABP0FCE6_CLALP</name>
<dbReference type="InterPro" id="IPR009077">
    <property type="entry name" value="Proteasome_activ_PA28"/>
</dbReference>
<dbReference type="Gene3D" id="1.20.120.180">
    <property type="entry name" value="Proteasome activator pa28, C-terminal domain"/>
    <property type="match status" value="1"/>
</dbReference>
<feature type="domain" description="Proteasome activator PA28 N-terminal" evidence="3">
    <location>
        <begin position="5"/>
        <end position="44"/>
    </location>
</feature>